<dbReference type="OrthoDB" id="5099141at2759"/>
<name>A0A8H4XQ08_9HYPO</name>
<keyword evidence="2" id="KW-1185">Reference proteome</keyword>
<sequence>MKPAALLSLATSATSAPLVSKRADVFDDKDAMCKNWDLRTPEGVNKLWEDTAAGASLDLFIKSQWEHEHNWVKNLEDQVQGGTSGKSGAAGCAALGTECNPMNGLSCSDQFDKYGTTPLNKNSYWTFQAVRGMHGKFVELNRQLTQETLINGLKIPQMVKDFSGSQENPKNVRSWLAISAFMGGALGGIVPGIGASIAAGFVLLGTIFNGLNVDQSEPDYASVQDALADVFRASTTKLEDTLRIATGGGTSLDEYNSLPAPKWDTYESKIAKFFNGGWFLIDDDEEVVRVTLGSISNNIQKKVANDVMITGKLNLVADKLGNANSREACGFAPGRQWLPLKNGEEYCFYIMRNNPNPNRDNEWVEATPDIYDKMASFGLGDRDTYYRALIDCALNNGNGGKPDLSNLAWGKIPRCHFNMPVLFIEHDDSAGCGDPDNIPRCKFCSSSLFSYSAGITPILTSSTPLRPTTGQLTETATLMKLFKGGASGYLGTEVVRQAVKHPGITSVVVGSFCNYLEQVKAEFEDADTCICAVRDPAQKLWVLGAMSIMRCQVEEKVPERAQKSNGARTACMYRLRLIIVANTKAFKRALMGFGRSFTSLFTIQLDKMAVAFLGQAVNGFDNKELVLNPELIDVGQDTLAKGKE</sequence>
<dbReference type="EMBL" id="JABEYC010000013">
    <property type="protein sequence ID" value="KAF4984598.1"/>
    <property type="molecule type" value="Genomic_DNA"/>
</dbReference>
<accession>A0A8H4XQ08</accession>
<protein>
    <submittedName>
        <fullName evidence="1">Uncharacterized protein</fullName>
    </submittedName>
</protein>
<gene>
    <name evidence="1" type="ORF">FZEAL_275</name>
</gene>
<evidence type="ECO:0000313" key="2">
    <source>
        <dbReference type="Proteomes" id="UP000635477"/>
    </source>
</evidence>
<dbReference type="AlphaFoldDB" id="A0A8H4XQ08"/>
<evidence type="ECO:0000313" key="1">
    <source>
        <dbReference type="EMBL" id="KAF4984598.1"/>
    </source>
</evidence>
<reference evidence="1" key="1">
    <citation type="journal article" date="2020" name="BMC Genomics">
        <title>Correction to: Identification and distribution of gene clusters required for synthesis of sphingolipid metabolism inhibitors in diverse species of the filamentous fungus Fusarium.</title>
        <authorList>
            <person name="Kim H.S."/>
            <person name="Lohmar J.M."/>
            <person name="Busman M."/>
            <person name="Brown D.W."/>
            <person name="Naumann T.A."/>
            <person name="Divon H.H."/>
            <person name="Lysoe E."/>
            <person name="Uhlig S."/>
            <person name="Proctor R.H."/>
        </authorList>
    </citation>
    <scope>NUCLEOTIDE SEQUENCE</scope>
    <source>
        <strain evidence="1">NRRL 22465</strain>
    </source>
</reference>
<comment type="caution">
    <text evidence="1">The sequence shown here is derived from an EMBL/GenBank/DDBJ whole genome shotgun (WGS) entry which is preliminary data.</text>
</comment>
<dbReference type="Proteomes" id="UP000635477">
    <property type="component" value="Unassembled WGS sequence"/>
</dbReference>
<reference evidence="1" key="2">
    <citation type="submission" date="2020-05" db="EMBL/GenBank/DDBJ databases">
        <authorList>
            <person name="Kim H.-S."/>
            <person name="Proctor R.H."/>
            <person name="Brown D.W."/>
        </authorList>
    </citation>
    <scope>NUCLEOTIDE SEQUENCE</scope>
    <source>
        <strain evidence="1">NRRL 22465</strain>
    </source>
</reference>
<proteinExistence type="predicted"/>
<organism evidence="1 2">
    <name type="scientific">Fusarium zealandicum</name>
    <dbReference type="NCBI Taxonomy" id="1053134"/>
    <lineage>
        <taxon>Eukaryota</taxon>
        <taxon>Fungi</taxon>
        <taxon>Dikarya</taxon>
        <taxon>Ascomycota</taxon>
        <taxon>Pezizomycotina</taxon>
        <taxon>Sordariomycetes</taxon>
        <taxon>Hypocreomycetidae</taxon>
        <taxon>Hypocreales</taxon>
        <taxon>Nectriaceae</taxon>
        <taxon>Fusarium</taxon>
        <taxon>Fusarium staphyleae species complex</taxon>
    </lineage>
</organism>